<dbReference type="Gene3D" id="2.60.40.10">
    <property type="entry name" value="Immunoglobulins"/>
    <property type="match status" value="2"/>
</dbReference>
<accession>A0ABP8V0W2</accession>
<protein>
    <recommendedName>
        <fullName evidence="2">Cadherin domain-containing protein</fullName>
    </recommendedName>
</protein>
<comment type="caution">
    <text evidence="3">The sequence shown here is derived from an EMBL/GenBank/DDBJ whole genome shotgun (WGS) entry which is preliminary data.</text>
</comment>
<proteinExistence type="predicted"/>
<feature type="region of interest" description="Disordered" evidence="1">
    <location>
        <begin position="422"/>
        <end position="487"/>
    </location>
</feature>
<keyword evidence="4" id="KW-1185">Reference proteome</keyword>
<name>A0ABP8V0W2_9GAMM</name>
<reference evidence="4" key="1">
    <citation type="journal article" date="2019" name="Int. J. Syst. Evol. Microbiol.">
        <title>The Global Catalogue of Microorganisms (GCM) 10K type strain sequencing project: providing services to taxonomists for standard genome sequencing and annotation.</title>
        <authorList>
            <consortium name="The Broad Institute Genomics Platform"/>
            <consortium name="The Broad Institute Genome Sequencing Center for Infectious Disease"/>
            <person name="Wu L."/>
            <person name="Ma J."/>
        </authorList>
    </citation>
    <scope>NUCLEOTIDE SEQUENCE [LARGE SCALE GENOMIC DNA]</scope>
    <source>
        <strain evidence="4">JCM 17805</strain>
    </source>
</reference>
<feature type="compositionally biased region" description="Polar residues" evidence="1">
    <location>
        <begin position="422"/>
        <end position="437"/>
    </location>
</feature>
<evidence type="ECO:0000256" key="1">
    <source>
        <dbReference type="SAM" id="MobiDB-lite"/>
    </source>
</evidence>
<dbReference type="Pfam" id="PF17803">
    <property type="entry name" value="Cadherin_4"/>
    <property type="match status" value="3"/>
</dbReference>
<feature type="domain" description="Cadherin" evidence="2">
    <location>
        <begin position="573"/>
        <end position="668"/>
    </location>
</feature>
<evidence type="ECO:0000313" key="4">
    <source>
        <dbReference type="Proteomes" id="UP001500604"/>
    </source>
</evidence>
<dbReference type="NCBIfam" id="TIGR01965">
    <property type="entry name" value="VCBS_repeat"/>
    <property type="match status" value="3"/>
</dbReference>
<dbReference type="RefSeq" id="WP_345195701.1">
    <property type="nucleotide sequence ID" value="NZ_BAABFL010000279.1"/>
</dbReference>
<dbReference type="InterPro" id="IPR040853">
    <property type="entry name" value="RapA2_cadherin-like"/>
</dbReference>
<gene>
    <name evidence="3" type="ORF">GCM10023116_20050</name>
</gene>
<feature type="compositionally biased region" description="Polar residues" evidence="1">
    <location>
        <begin position="668"/>
        <end position="692"/>
    </location>
</feature>
<dbReference type="PROSITE" id="PS50268">
    <property type="entry name" value="CADHERIN_2"/>
    <property type="match status" value="1"/>
</dbReference>
<evidence type="ECO:0000313" key="3">
    <source>
        <dbReference type="EMBL" id="GAA4649725.1"/>
    </source>
</evidence>
<dbReference type="EMBL" id="BAABFL010000279">
    <property type="protein sequence ID" value="GAA4649725.1"/>
    <property type="molecule type" value="Genomic_DNA"/>
</dbReference>
<dbReference type="NCBIfam" id="NF012211">
    <property type="entry name" value="tand_rpt_95"/>
    <property type="match status" value="2"/>
</dbReference>
<dbReference type="InterPro" id="IPR002126">
    <property type="entry name" value="Cadherin-like_dom"/>
</dbReference>
<organism evidence="3 4">
    <name type="scientific">Kistimonas scapharcae</name>
    <dbReference type="NCBI Taxonomy" id="1036133"/>
    <lineage>
        <taxon>Bacteria</taxon>
        <taxon>Pseudomonadati</taxon>
        <taxon>Pseudomonadota</taxon>
        <taxon>Gammaproteobacteria</taxon>
        <taxon>Oceanospirillales</taxon>
        <taxon>Endozoicomonadaceae</taxon>
        <taxon>Kistimonas</taxon>
    </lineage>
</organism>
<sequence length="748" mass="77412">MLAQGDPRDAKYPESFEDILEVTLSIDDSGSGDSLRLGASDDVEILSAENEKIVFRGKIADINKALNGLTYTVSTESQDGDKDQTVQLTVTVNDLNNGQNNKALNVTEVIDIQVSNINDAPAISVPDPGTVVVTEDSSFVFGDNPKLSISITDDDAFDSEIEVTITSTHGELSLRGNDGVQVSTANENGEFALTLTGTLAQINQALNGLKYTPDANYNGAATIVIGVNDGGNTGVGGIIEAQATIPVTVKPVNDTPILSIGGTVDYTEGDEYGAPVKLAPGGGITDIELTDKGEDNFDSATLTVQRKGGASAFDKFGFDFTNTNLSLQGNLIIDGNKNTIATIISNADGSLSLTFSEYADKASADTVIQSITYSNNENAPAAGEQRNVNIEFAFNDGNDPTSLPQGTGIGATTALVTVRVTGTNDKPTANNDTGSTNEESDLTVSAVDGVLKNDTDPDTSDLLEVDGISGKDAEGKPVDVAPGESVKGSNGGSFVINKDGSYTFEPGDDFQSLAKGEQTTTSVTYSIDDGNGGTDTATLTITVTGVNDAPEAVNDNKTTNEETKINIGADKGVLVNDTDTDTSDTLVVSAVAGSNAALGNAVQGDNGGTFIINADGSYSFDPGSDFQHLAVNETTTTAVTYRISDGNGGTDTATLTITVRGINDAPEAQNNSGVVTEDTATQSQGNVITDNDGSGVDTDIDGDDLTIERFGQDGSNVNAGTVIDGKYGQLTLDANGNYTYTLNSRLTI</sequence>
<dbReference type="InterPro" id="IPR010221">
    <property type="entry name" value="VCBS_dom"/>
</dbReference>
<dbReference type="InterPro" id="IPR013783">
    <property type="entry name" value="Ig-like_fold"/>
</dbReference>
<evidence type="ECO:0000259" key="2">
    <source>
        <dbReference type="PROSITE" id="PS50268"/>
    </source>
</evidence>
<dbReference type="Proteomes" id="UP001500604">
    <property type="component" value="Unassembled WGS sequence"/>
</dbReference>
<feature type="region of interest" description="Disordered" evidence="1">
    <location>
        <begin position="668"/>
        <end position="697"/>
    </location>
</feature>